<gene>
    <name evidence="1" type="ORF">CLUP02_04564</name>
</gene>
<evidence type="ECO:0000313" key="2">
    <source>
        <dbReference type="Proteomes" id="UP000830671"/>
    </source>
</evidence>
<dbReference type="RefSeq" id="XP_049140718.1">
    <property type="nucleotide sequence ID" value="XM_049283575.1"/>
</dbReference>
<organism evidence="1 2">
    <name type="scientific">Colletotrichum lupini</name>
    <dbReference type="NCBI Taxonomy" id="145971"/>
    <lineage>
        <taxon>Eukaryota</taxon>
        <taxon>Fungi</taxon>
        <taxon>Dikarya</taxon>
        <taxon>Ascomycota</taxon>
        <taxon>Pezizomycotina</taxon>
        <taxon>Sordariomycetes</taxon>
        <taxon>Hypocreomycetidae</taxon>
        <taxon>Glomerellales</taxon>
        <taxon>Glomerellaceae</taxon>
        <taxon>Colletotrichum</taxon>
        <taxon>Colletotrichum acutatum species complex</taxon>
    </lineage>
</organism>
<keyword evidence="2" id="KW-1185">Reference proteome</keyword>
<dbReference type="GeneID" id="73338585"/>
<reference evidence="1" key="1">
    <citation type="journal article" date="2021" name="Mol. Plant Microbe Interact.">
        <title>Complete Genome Sequence of the Plant-Pathogenic Fungus Colletotrichum lupini.</title>
        <authorList>
            <person name="Baroncelli R."/>
            <person name="Pensec F."/>
            <person name="Da Lio D."/>
            <person name="Boufleur T."/>
            <person name="Vicente I."/>
            <person name="Sarrocco S."/>
            <person name="Picot A."/>
            <person name="Baraldi E."/>
            <person name="Sukno S."/>
            <person name="Thon M."/>
            <person name="Le Floch G."/>
        </authorList>
    </citation>
    <scope>NUCLEOTIDE SEQUENCE</scope>
    <source>
        <strain evidence="1">IMI 504893</strain>
    </source>
</reference>
<sequence>MVCYGYLSRPHVLFVLVETASILRARRKAKEGKQGDSCHGAWSPPSRPLTLPPIFPGRTATVAFNDLIGVPLKTWPSWASALAKNLDPLSRNINICSGKTSIMLRSIRNQSCFGEGRCGYFLSTFGAINMCIQVLPSSKKSVIIYPQILGSSKRGSLKATESYKPFAFRGSPSAEPSNPEKECISKVLSFSAGPEIPAASSRASQIALAAQPGPNSFWLKAREARVAVVPTPFRRWSGRINTGPLFLLFRPSHHSRPSQLYHCIELGGTQVQFPVDTVRYVIADRKRCLAPRRTAARIPRTFASGLEPGPGHRVIDFSAGESDGGPERREAMDDGMTGVRPCWSFPVRLSSLQLPQNPFAHSKTPFSHFWLCSQKVLHPVKSLILLPKRNRHNMSRLPFKLLFLVTDWPPTSCPMACLLDREKSHAEETHHAAGMSVPAWMLPFANSGTRPTNNNPEMHYYHGSKSAMTSWPLGSVVCGRDCCTQDGRQRFFEGMWELQLPYRVYRIILIEFCYWGSTIWLLGHVIAHGRNCPRSQLPTVVIAYGRNYIRQLATVGNCDRGQLRPWAIATVGNYDRGQLRRVARGQVQRVQQNSIDMMFIAERQEQTLVHQSLYKPLTLNNSSSLSLFPASISQQQHQYAAVTNATRATQCPFAICKHRALDVPPDQNKPPECLSLQSMRTPNGQPHLDFKHKKRCGVAAGNLRPEISKKSNPISRFLPITLPR</sequence>
<protein>
    <submittedName>
        <fullName evidence="1">Uncharacterized protein</fullName>
    </submittedName>
</protein>
<accession>A0A9Q8WDW3</accession>
<evidence type="ECO:0000313" key="1">
    <source>
        <dbReference type="EMBL" id="UQC79085.1"/>
    </source>
</evidence>
<dbReference type="EMBL" id="CP019474">
    <property type="protein sequence ID" value="UQC79085.1"/>
    <property type="molecule type" value="Genomic_DNA"/>
</dbReference>
<dbReference type="AlphaFoldDB" id="A0A9Q8WDW3"/>
<dbReference type="Proteomes" id="UP000830671">
    <property type="component" value="Chromosome 2"/>
</dbReference>
<dbReference type="KEGG" id="clup:CLUP02_04564"/>
<proteinExistence type="predicted"/>
<name>A0A9Q8WDW3_9PEZI</name>